<dbReference type="InterPro" id="IPR036259">
    <property type="entry name" value="MFS_trans_sf"/>
</dbReference>
<evidence type="ECO:0000256" key="1">
    <source>
        <dbReference type="ARBA" id="ARBA00004651"/>
    </source>
</evidence>
<evidence type="ECO:0000313" key="9">
    <source>
        <dbReference type="EMBL" id="GLJ76886.1"/>
    </source>
</evidence>
<evidence type="ECO:0000256" key="7">
    <source>
        <dbReference type="SAM" id="Phobius"/>
    </source>
</evidence>
<feature type="transmembrane region" description="Helical" evidence="7">
    <location>
        <begin position="51"/>
        <end position="72"/>
    </location>
</feature>
<keyword evidence="10" id="KW-1185">Reference proteome</keyword>
<feature type="transmembrane region" description="Helical" evidence="7">
    <location>
        <begin position="316"/>
        <end position="342"/>
    </location>
</feature>
<feature type="transmembrane region" description="Helical" evidence="7">
    <location>
        <begin position="379"/>
        <end position="400"/>
    </location>
</feature>
<keyword evidence="6 7" id="KW-0472">Membrane</keyword>
<keyword evidence="3" id="KW-1003">Cell membrane</keyword>
<sequence>MNDSSTESLSALAPLRVTIFRALWIASVVSSIGTWMQTVGAQWLLVEQPNATALVPLVQAASALPFLVLGLPSGVLGEFLNRRSLLIAVQAFQVVVGLLLTVLTWLGAMPPSLLLTLTFLLGAGSAVQLPAYQALVPELVPRAQIANAAALSSIGVNVARAIGPAVAGALIAFIGVPAVFLIDTATFVLFLVILLGWRGYHPPPQRAEPFVDATRAGIRYVWNAGVVRRIIICLALFVIPANAMWALLPLVAEGRLHLDAGGYGLLLTALGVGAIGGSLLLPRIRARWGLNTLTLVASAIYGIGMLVLAFDAPLLLIIPVLVVIGVAWIGVVASLNGAVQAFLPVWVRTRGVSVYQLVFFGSTAAGAILSGILAQVFGIPAVIVGASVIIVAAAASQLIWPLIRTEGMDRSTAPLPLSELPGVPVGDESDEAATLVLLTYVIPLEKQADFLDTMRMLERSRRRTGARHWVLYRSRDAENTYLEEFSTGSWREHLAQHEDRQTQYDLDLVRAASALSSEPVVVRHYTAAEGA</sequence>
<dbReference type="Proteomes" id="UP001142372">
    <property type="component" value="Unassembled WGS sequence"/>
</dbReference>
<evidence type="ECO:0000256" key="5">
    <source>
        <dbReference type="ARBA" id="ARBA00022989"/>
    </source>
</evidence>
<dbReference type="PANTHER" id="PTHR23513:SF11">
    <property type="entry name" value="STAPHYLOFERRIN A TRANSPORTER"/>
    <property type="match status" value="1"/>
</dbReference>
<dbReference type="PROSITE" id="PS50850">
    <property type="entry name" value="MFS"/>
    <property type="match status" value="1"/>
</dbReference>
<dbReference type="GO" id="GO:0005886">
    <property type="term" value="C:plasma membrane"/>
    <property type="evidence" value="ECO:0007669"/>
    <property type="project" value="UniProtKB-SubCell"/>
</dbReference>
<dbReference type="CDD" id="cd06173">
    <property type="entry name" value="MFS_MefA_like"/>
    <property type="match status" value="1"/>
</dbReference>
<dbReference type="GO" id="GO:0022857">
    <property type="term" value="F:transmembrane transporter activity"/>
    <property type="evidence" value="ECO:0007669"/>
    <property type="project" value="InterPro"/>
</dbReference>
<organism evidence="9 10">
    <name type="scientific">Leifsonia poae</name>
    <dbReference type="NCBI Taxonomy" id="110933"/>
    <lineage>
        <taxon>Bacteria</taxon>
        <taxon>Bacillati</taxon>
        <taxon>Actinomycetota</taxon>
        <taxon>Actinomycetes</taxon>
        <taxon>Micrococcales</taxon>
        <taxon>Microbacteriaceae</taxon>
        <taxon>Leifsonia</taxon>
    </lineage>
</organism>
<reference evidence="9" key="2">
    <citation type="submission" date="2023-01" db="EMBL/GenBank/DDBJ databases">
        <authorList>
            <person name="Sun Q."/>
            <person name="Evtushenko L."/>
        </authorList>
    </citation>
    <scope>NUCLEOTIDE SEQUENCE</scope>
    <source>
        <strain evidence="9">VKM Ac-1401</strain>
    </source>
</reference>
<feature type="transmembrane region" description="Helical" evidence="7">
    <location>
        <begin position="22"/>
        <end position="45"/>
    </location>
</feature>
<dbReference type="RefSeq" id="WP_271177544.1">
    <property type="nucleotide sequence ID" value="NZ_BAAAJO010000002.1"/>
</dbReference>
<evidence type="ECO:0000256" key="6">
    <source>
        <dbReference type="ARBA" id="ARBA00023136"/>
    </source>
</evidence>
<accession>A0A9W6HB50</accession>
<dbReference type="PANTHER" id="PTHR23513">
    <property type="entry name" value="INTEGRAL MEMBRANE EFFLUX PROTEIN-RELATED"/>
    <property type="match status" value="1"/>
</dbReference>
<dbReference type="Gene3D" id="1.20.1250.20">
    <property type="entry name" value="MFS general substrate transporter like domains"/>
    <property type="match status" value="1"/>
</dbReference>
<feature type="transmembrane region" description="Helical" evidence="7">
    <location>
        <begin position="112"/>
        <end position="132"/>
    </location>
</feature>
<dbReference type="EMBL" id="BSEN01000012">
    <property type="protein sequence ID" value="GLJ76886.1"/>
    <property type="molecule type" value="Genomic_DNA"/>
</dbReference>
<comment type="subcellular location">
    <subcellularLocation>
        <location evidence="1">Cell membrane</location>
        <topology evidence="1">Multi-pass membrane protein</topology>
    </subcellularLocation>
</comment>
<dbReference type="InterPro" id="IPR010290">
    <property type="entry name" value="TM_effector"/>
</dbReference>
<feature type="transmembrane region" description="Helical" evidence="7">
    <location>
        <begin position="260"/>
        <end position="281"/>
    </location>
</feature>
<dbReference type="Pfam" id="PF05977">
    <property type="entry name" value="MFS_3"/>
    <property type="match status" value="1"/>
</dbReference>
<evidence type="ECO:0000313" key="10">
    <source>
        <dbReference type="Proteomes" id="UP001142372"/>
    </source>
</evidence>
<gene>
    <name evidence="9" type="ORF">GCM10017584_24600</name>
</gene>
<dbReference type="InterPro" id="IPR020846">
    <property type="entry name" value="MFS_dom"/>
</dbReference>
<evidence type="ECO:0000256" key="2">
    <source>
        <dbReference type="ARBA" id="ARBA00022448"/>
    </source>
</evidence>
<feature type="transmembrane region" description="Helical" evidence="7">
    <location>
        <begin position="288"/>
        <end position="310"/>
    </location>
</feature>
<feature type="transmembrane region" description="Helical" evidence="7">
    <location>
        <begin position="144"/>
        <end position="163"/>
    </location>
</feature>
<evidence type="ECO:0000256" key="3">
    <source>
        <dbReference type="ARBA" id="ARBA00022475"/>
    </source>
</evidence>
<protein>
    <submittedName>
        <fullName evidence="9">MFS transporter</fullName>
    </submittedName>
</protein>
<dbReference type="SUPFAM" id="SSF103473">
    <property type="entry name" value="MFS general substrate transporter"/>
    <property type="match status" value="1"/>
</dbReference>
<feature type="transmembrane region" description="Helical" evidence="7">
    <location>
        <begin position="169"/>
        <end position="197"/>
    </location>
</feature>
<keyword evidence="2" id="KW-0813">Transport</keyword>
<comment type="caution">
    <text evidence="9">The sequence shown here is derived from an EMBL/GenBank/DDBJ whole genome shotgun (WGS) entry which is preliminary data.</text>
</comment>
<feature type="transmembrane region" description="Helical" evidence="7">
    <location>
        <begin position="354"/>
        <end position="373"/>
    </location>
</feature>
<dbReference type="AlphaFoldDB" id="A0A9W6HB50"/>
<keyword evidence="4 7" id="KW-0812">Transmembrane</keyword>
<feature type="transmembrane region" description="Helical" evidence="7">
    <location>
        <begin position="226"/>
        <end position="248"/>
    </location>
</feature>
<evidence type="ECO:0000256" key="4">
    <source>
        <dbReference type="ARBA" id="ARBA00022692"/>
    </source>
</evidence>
<evidence type="ECO:0000259" key="8">
    <source>
        <dbReference type="PROSITE" id="PS50850"/>
    </source>
</evidence>
<reference evidence="9" key="1">
    <citation type="journal article" date="2014" name="Int. J. Syst. Evol. Microbiol.">
        <title>Complete genome sequence of Corynebacterium casei LMG S-19264T (=DSM 44701T), isolated from a smear-ripened cheese.</title>
        <authorList>
            <consortium name="US DOE Joint Genome Institute (JGI-PGF)"/>
            <person name="Walter F."/>
            <person name="Albersmeier A."/>
            <person name="Kalinowski J."/>
            <person name="Ruckert C."/>
        </authorList>
    </citation>
    <scope>NUCLEOTIDE SEQUENCE</scope>
    <source>
        <strain evidence="9">VKM Ac-1401</strain>
    </source>
</reference>
<proteinExistence type="predicted"/>
<feature type="domain" description="Major facilitator superfamily (MFS) profile" evidence="8">
    <location>
        <begin position="19"/>
        <end position="404"/>
    </location>
</feature>
<name>A0A9W6HB50_9MICO</name>
<keyword evidence="5 7" id="KW-1133">Transmembrane helix</keyword>
<feature type="transmembrane region" description="Helical" evidence="7">
    <location>
        <begin position="84"/>
        <end position="106"/>
    </location>
</feature>